<evidence type="ECO:0000256" key="5">
    <source>
        <dbReference type="ARBA" id="ARBA00022989"/>
    </source>
</evidence>
<dbReference type="GO" id="GO:0005047">
    <property type="term" value="F:signal recognition particle binding"/>
    <property type="evidence" value="ECO:0000318"/>
    <property type="project" value="GO_Central"/>
</dbReference>
<evidence type="ECO:0000313" key="8">
    <source>
        <dbReference type="EMBL" id="EFX90326.1"/>
    </source>
</evidence>
<keyword evidence="9" id="KW-1185">Reference proteome</keyword>
<keyword evidence="5 7" id="KW-1133">Transmembrane helix</keyword>
<feature type="transmembrane region" description="Helical" evidence="7">
    <location>
        <begin position="18"/>
        <end position="40"/>
    </location>
</feature>
<evidence type="ECO:0000256" key="3">
    <source>
        <dbReference type="ARBA" id="ARBA00022692"/>
    </source>
</evidence>
<dbReference type="InterPro" id="IPR035952">
    <property type="entry name" value="Rhomboid-like_sf"/>
</dbReference>
<feature type="transmembrane region" description="Helical" evidence="7">
    <location>
        <begin position="154"/>
        <end position="186"/>
    </location>
</feature>
<dbReference type="PhylomeDB" id="E9FQR1"/>
<comment type="subcellular location">
    <subcellularLocation>
        <location evidence="1 7">Endoplasmic reticulum membrane</location>
        <topology evidence="1 7">Multi-pass membrane protein</topology>
    </subcellularLocation>
</comment>
<keyword evidence="3 7" id="KW-0812">Transmembrane</keyword>
<proteinExistence type="inferred from homology"/>
<dbReference type="InterPro" id="IPR007599">
    <property type="entry name" value="DER1"/>
</dbReference>
<dbReference type="STRING" id="6669.E9FQR1"/>
<dbReference type="PANTHER" id="PTHR11009">
    <property type="entry name" value="DER1-LIKE PROTEIN, DERLIN"/>
    <property type="match status" value="1"/>
</dbReference>
<dbReference type="SUPFAM" id="SSF144091">
    <property type="entry name" value="Rhomboid-like"/>
    <property type="match status" value="1"/>
</dbReference>
<dbReference type="Pfam" id="PF04511">
    <property type="entry name" value="DER1"/>
    <property type="match status" value="1"/>
</dbReference>
<dbReference type="eggNOG" id="KOG0858">
    <property type="taxonomic scope" value="Eukaryota"/>
</dbReference>
<accession>E9FQR1</accession>
<reference evidence="8 9" key="1">
    <citation type="journal article" date="2011" name="Science">
        <title>The ecoresponsive genome of Daphnia pulex.</title>
        <authorList>
            <person name="Colbourne J.K."/>
            <person name="Pfrender M.E."/>
            <person name="Gilbert D."/>
            <person name="Thomas W.K."/>
            <person name="Tucker A."/>
            <person name="Oakley T.H."/>
            <person name="Tokishita S."/>
            <person name="Aerts A."/>
            <person name="Arnold G.J."/>
            <person name="Basu M.K."/>
            <person name="Bauer D.J."/>
            <person name="Caceres C.E."/>
            <person name="Carmel L."/>
            <person name="Casola C."/>
            <person name="Choi J.H."/>
            <person name="Detter J.C."/>
            <person name="Dong Q."/>
            <person name="Dusheyko S."/>
            <person name="Eads B.D."/>
            <person name="Frohlich T."/>
            <person name="Geiler-Samerotte K.A."/>
            <person name="Gerlach D."/>
            <person name="Hatcher P."/>
            <person name="Jogdeo S."/>
            <person name="Krijgsveld J."/>
            <person name="Kriventseva E.V."/>
            <person name="Kultz D."/>
            <person name="Laforsch C."/>
            <person name="Lindquist E."/>
            <person name="Lopez J."/>
            <person name="Manak J.R."/>
            <person name="Muller J."/>
            <person name="Pangilinan J."/>
            <person name="Patwardhan R.P."/>
            <person name="Pitluck S."/>
            <person name="Pritham E.J."/>
            <person name="Rechtsteiner A."/>
            <person name="Rho M."/>
            <person name="Rogozin I.B."/>
            <person name="Sakarya O."/>
            <person name="Salamov A."/>
            <person name="Schaack S."/>
            <person name="Shapiro H."/>
            <person name="Shiga Y."/>
            <person name="Skalitzky C."/>
            <person name="Smith Z."/>
            <person name="Souvorov A."/>
            <person name="Sung W."/>
            <person name="Tang Z."/>
            <person name="Tsuchiya D."/>
            <person name="Tu H."/>
            <person name="Vos H."/>
            <person name="Wang M."/>
            <person name="Wolf Y.I."/>
            <person name="Yamagata H."/>
            <person name="Yamada T."/>
            <person name="Ye Y."/>
            <person name="Shaw J.R."/>
            <person name="Andrews J."/>
            <person name="Crease T.J."/>
            <person name="Tang H."/>
            <person name="Lucas S.M."/>
            <person name="Robertson H.M."/>
            <person name="Bork P."/>
            <person name="Koonin E.V."/>
            <person name="Zdobnov E.M."/>
            <person name="Grigoriev I.V."/>
            <person name="Lynch M."/>
            <person name="Boore J.L."/>
        </authorList>
    </citation>
    <scope>NUCLEOTIDE SEQUENCE [LARGE SCALE GENOMIC DNA]</scope>
</reference>
<dbReference type="Proteomes" id="UP000000305">
    <property type="component" value="Unassembled WGS sequence"/>
</dbReference>
<evidence type="ECO:0000256" key="4">
    <source>
        <dbReference type="ARBA" id="ARBA00022824"/>
    </source>
</evidence>
<sequence length="254" mass="29310">MSELSSWFKNLPIFTRHWFGLTIALSLVGRFAILSPKYLILDYHSIFESFHIWRPASALFYYPITPKTGFHFLINLYFLYNYSLQLETGLFNGRPADYFFMLLFNWICCVIIGLLADFPYLMDPMVLSVLYVWCQLNKDTIVNFWFGTQFKAMYLPWVLLGFNLIIAGGGVMELVGIVVGHLYFFLTMQYPQEFGGPLLLTTPQFLYKYFPNQRSGVQGFGVAPQPRAEFRAAAQDAGPRRYDWGRGNVLGGQN</sequence>
<dbReference type="FunCoup" id="E9FQR1">
    <property type="interactions" value="1048"/>
</dbReference>
<organism evidence="8 9">
    <name type="scientific">Daphnia pulex</name>
    <name type="common">Water flea</name>
    <dbReference type="NCBI Taxonomy" id="6669"/>
    <lineage>
        <taxon>Eukaryota</taxon>
        <taxon>Metazoa</taxon>
        <taxon>Ecdysozoa</taxon>
        <taxon>Arthropoda</taxon>
        <taxon>Crustacea</taxon>
        <taxon>Branchiopoda</taxon>
        <taxon>Diplostraca</taxon>
        <taxon>Cladocera</taxon>
        <taxon>Anomopoda</taxon>
        <taxon>Daphniidae</taxon>
        <taxon>Daphnia</taxon>
    </lineage>
</organism>
<dbReference type="EMBL" id="GL732523">
    <property type="protein sequence ID" value="EFX90326.1"/>
    <property type="molecule type" value="Genomic_DNA"/>
</dbReference>
<dbReference type="GO" id="GO:0005789">
    <property type="term" value="C:endoplasmic reticulum membrane"/>
    <property type="evidence" value="ECO:0000318"/>
    <property type="project" value="GO_Central"/>
</dbReference>
<protein>
    <recommendedName>
        <fullName evidence="7">Derlin</fullName>
    </recommendedName>
</protein>
<evidence type="ECO:0000256" key="1">
    <source>
        <dbReference type="ARBA" id="ARBA00004477"/>
    </source>
</evidence>
<dbReference type="AlphaFoldDB" id="E9FQR1"/>
<keyword evidence="4 7" id="KW-0256">Endoplasmic reticulum</keyword>
<feature type="transmembrane region" description="Helical" evidence="7">
    <location>
        <begin position="100"/>
        <end position="122"/>
    </location>
</feature>
<dbReference type="OMA" id="LWRCVTS"/>
<name>E9FQR1_DAPPU</name>
<dbReference type="HOGENOM" id="CLU_051898_3_1_1"/>
<evidence type="ECO:0000256" key="6">
    <source>
        <dbReference type="ARBA" id="ARBA00023136"/>
    </source>
</evidence>
<feature type="transmembrane region" description="Helical" evidence="7">
    <location>
        <begin position="60"/>
        <end position="80"/>
    </location>
</feature>
<dbReference type="InParanoid" id="E9FQR1"/>
<dbReference type="GO" id="GO:0036503">
    <property type="term" value="P:ERAD pathway"/>
    <property type="evidence" value="ECO:0000318"/>
    <property type="project" value="GO_Central"/>
</dbReference>
<evidence type="ECO:0000256" key="7">
    <source>
        <dbReference type="RuleBase" id="RU363059"/>
    </source>
</evidence>
<comment type="similarity">
    <text evidence="2 7">Belongs to the derlin family.</text>
</comment>
<comment type="function">
    <text evidence="7">May be involved in the degradation of misfolded endoplasmic reticulum (ER) luminal proteins.</text>
</comment>
<evidence type="ECO:0000313" key="9">
    <source>
        <dbReference type="Proteomes" id="UP000000305"/>
    </source>
</evidence>
<evidence type="ECO:0000256" key="2">
    <source>
        <dbReference type="ARBA" id="ARBA00008917"/>
    </source>
</evidence>
<dbReference type="OrthoDB" id="19102at2759"/>
<keyword evidence="6 7" id="KW-0472">Membrane</keyword>
<dbReference type="KEGG" id="dpx:DAPPUDRAFT_299872"/>
<gene>
    <name evidence="8" type="ORF">DAPPUDRAFT_299872</name>
</gene>
<dbReference type="GO" id="GO:0030968">
    <property type="term" value="P:endoplasmic reticulum unfolded protein response"/>
    <property type="evidence" value="ECO:0000318"/>
    <property type="project" value="GO_Central"/>
</dbReference>